<reference evidence="2 3" key="1">
    <citation type="submission" date="2019-10" db="EMBL/GenBank/DDBJ databases">
        <title>Evaluation of single-gene subtyping targets for Pseudomonas.</title>
        <authorList>
            <person name="Reichler S.J."/>
            <person name="Orsi R.H."/>
            <person name="Wiedmann M."/>
            <person name="Martin N.H."/>
            <person name="Murphy S.I."/>
        </authorList>
    </citation>
    <scope>NUCLEOTIDE SEQUENCE [LARGE SCALE GENOMIC DNA]</scope>
    <source>
        <strain evidence="2 3">FSL R10-3257</strain>
    </source>
</reference>
<evidence type="ECO:0000313" key="3">
    <source>
        <dbReference type="Proteomes" id="UP000441404"/>
    </source>
</evidence>
<evidence type="ECO:0000256" key="1">
    <source>
        <dbReference type="SAM" id="MobiDB-lite"/>
    </source>
</evidence>
<sequence>MSDSRRPYGAEQPAEIDDLEDRSGSVEPLNFEDDDEDHESISDLFTDEERALHVAGKPARKAGLSGGALPDEDLDAGFDDDDLEQEMLIREDGARDAKEAAEGNDDAADWELSVVDEDDIGAGRGLDEAELADIDPVGRKR</sequence>
<organism evidence="2 3">
    <name type="scientific">Pseudomonas helleri</name>
    <dbReference type="NCBI Taxonomy" id="1608996"/>
    <lineage>
        <taxon>Bacteria</taxon>
        <taxon>Pseudomonadati</taxon>
        <taxon>Pseudomonadota</taxon>
        <taxon>Gammaproteobacteria</taxon>
        <taxon>Pseudomonadales</taxon>
        <taxon>Pseudomonadaceae</taxon>
        <taxon>Pseudomonas</taxon>
    </lineage>
</organism>
<feature type="region of interest" description="Disordered" evidence="1">
    <location>
        <begin position="91"/>
        <end position="110"/>
    </location>
</feature>
<feature type="region of interest" description="Disordered" evidence="1">
    <location>
        <begin position="56"/>
        <end position="78"/>
    </location>
</feature>
<name>A0A6A7YEZ4_9PSED</name>
<dbReference type="Proteomes" id="UP000441404">
    <property type="component" value="Unassembled WGS sequence"/>
</dbReference>
<feature type="region of interest" description="Disordered" evidence="1">
    <location>
        <begin position="119"/>
        <end position="141"/>
    </location>
</feature>
<dbReference type="RefSeq" id="WP_153428101.1">
    <property type="nucleotide sequence ID" value="NZ_WIWJ01000020.1"/>
</dbReference>
<evidence type="ECO:0000313" key="2">
    <source>
        <dbReference type="EMBL" id="MQT47574.1"/>
    </source>
</evidence>
<feature type="region of interest" description="Disordered" evidence="1">
    <location>
        <begin position="1"/>
        <end position="41"/>
    </location>
</feature>
<gene>
    <name evidence="2" type="ORF">GHO40_12645</name>
</gene>
<dbReference type="AlphaFoldDB" id="A0A6A7YEZ4"/>
<dbReference type="EMBL" id="WIWJ01000020">
    <property type="protein sequence ID" value="MQT47574.1"/>
    <property type="molecule type" value="Genomic_DNA"/>
</dbReference>
<comment type="caution">
    <text evidence="2">The sequence shown here is derived from an EMBL/GenBank/DDBJ whole genome shotgun (WGS) entry which is preliminary data.</text>
</comment>
<feature type="compositionally biased region" description="Basic and acidic residues" evidence="1">
    <location>
        <begin position="91"/>
        <end position="101"/>
    </location>
</feature>
<accession>A0A6A7YEZ4</accession>
<protein>
    <submittedName>
        <fullName evidence="2">Serine kinase/phosphatase</fullName>
    </submittedName>
</protein>
<keyword evidence="2" id="KW-0418">Kinase</keyword>
<proteinExistence type="predicted"/>
<dbReference type="GO" id="GO:0016301">
    <property type="term" value="F:kinase activity"/>
    <property type="evidence" value="ECO:0007669"/>
    <property type="project" value="UniProtKB-KW"/>
</dbReference>
<keyword evidence="2" id="KW-0808">Transferase</keyword>